<sequence length="100" mass="10398">MLAGPAEPPTTLGSHRHGTSQAEAPNDRPPCHPERPCSTAKDIEALGGLTVGEVIRKLPGIEAGAHTGDGSPSAKARGMGRDAVQFLVDGERPRPTRATR</sequence>
<dbReference type="InterPro" id="IPR012910">
    <property type="entry name" value="Plug_dom"/>
</dbReference>
<evidence type="ECO:0000313" key="4">
    <source>
        <dbReference type="Proteomes" id="UP000886689"/>
    </source>
</evidence>
<dbReference type="InterPro" id="IPR037066">
    <property type="entry name" value="Plug_dom_sf"/>
</dbReference>
<evidence type="ECO:0000256" key="1">
    <source>
        <dbReference type="SAM" id="MobiDB-lite"/>
    </source>
</evidence>
<protein>
    <submittedName>
        <fullName evidence="3">TonB-dependent receptor plug domain-containing protein</fullName>
    </submittedName>
</protein>
<feature type="domain" description="TonB-dependent receptor plug" evidence="2">
    <location>
        <begin position="39"/>
        <end position="92"/>
    </location>
</feature>
<proteinExistence type="predicted"/>
<name>A0A9D7K4I9_9PROT</name>
<dbReference type="AlphaFoldDB" id="A0A9D7K4I9"/>
<keyword evidence="3" id="KW-0675">Receptor</keyword>
<dbReference type="SUPFAM" id="SSF56935">
    <property type="entry name" value="Porins"/>
    <property type="match status" value="1"/>
</dbReference>
<evidence type="ECO:0000313" key="3">
    <source>
        <dbReference type="EMBL" id="MBK8525339.1"/>
    </source>
</evidence>
<comment type="caution">
    <text evidence="3">The sequence shown here is derived from an EMBL/GenBank/DDBJ whole genome shotgun (WGS) entry which is preliminary data.</text>
</comment>
<accession>A0A9D7K4I9</accession>
<feature type="region of interest" description="Disordered" evidence="1">
    <location>
        <begin position="1"/>
        <end position="38"/>
    </location>
</feature>
<dbReference type="EMBL" id="JADJUC010000029">
    <property type="protein sequence ID" value="MBK8525339.1"/>
    <property type="molecule type" value="Genomic_DNA"/>
</dbReference>
<feature type="compositionally biased region" description="Basic and acidic residues" evidence="1">
    <location>
        <begin position="25"/>
        <end position="35"/>
    </location>
</feature>
<dbReference type="Pfam" id="PF07715">
    <property type="entry name" value="Plug"/>
    <property type="match status" value="1"/>
</dbReference>
<evidence type="ECO:0000259" key="2">
    <source>
        <dbReference type="Pfam" id="PF07715"/>
    </source>
</evidence>
<organism evidence="3 4">
    <name type="scientific">Candidatus Proximibacter danicus</name>
    <dbReference type="NCBI Taxonomy" id="2954365"/>
    <lineage>
        <taxon>Bacteria</taxon>
        <taxon>Pseudomonadati</taxon>
        <taxon>Pseudomonadota</taxon>
        <taxon>Betaproteobacteria</taxon>
        <taxon>Candidatus Proximibacter</taxon>
    </lineage>
</organism>
<gene>
    <name evidence="3" type="ORF">IPL58_15650</name>
</gene>
<dbReference type="Proteomes" id="UP000886689">
    <property type="component" value="Unassembled WGS sequence"/>
</dbReference>
<dbReference type="Gene3D" id="2.170.130.10">
    <property type="entry name" value="TonB-dependent receptor, plug domain"/>
    <property type="match status" value="1"/>
</dbReference>
<reference evidence="3" key="1">
    <citation type="submission" date="2020-10" db="EMBL/GenBank/DDBJ databases">
        <title>Connecting structure to function with the recovery of over 1000 high-quality activated sludge metagenome-assembled genomes encoding full-length rRNA genes using long-read sequencing.</title>
        <authorList>
            <person name="Singleton C.M."/>
            <person name="Petriglieri F."/>
            <person name="Kristensen J.M."/>
            <person name="Kirkegaard R.H."/>
            <person name="Michaelsen T.Y."/>
            <person name="Andersen M.H."/>
            <person name="Karst S.M."/>
            <person name="Dueholm M.S."/>
            <person name="Nielsen P.H."/>
            <person name="Albertsen M."/>
        </authorList>
    </citation>
    <scope>NUCLEOTIDE SEQUENCE</scope>
    <source>
        <strain evidence="3">Hirt_18-Q3-R61-65_BATAC.395</strain>
    </source>
</reference>
<feature type="region of interest" description="Disordered" evidence="1">
    <location>
        <begin position="61"/>
        <end position="100"/>
    </location>
</feature>